<dbReference type="GO" id="GO:0003723">
    <property type="term" value="F:RNA binding"/>
    <property type="evidence" value="ECO:0007669"/>
    <property type="project" value="InterPro"/>
</dbReference>
<dbReference type="Pfam" id="PF00849">
    <property type="entry name" value="PseudoU_synth_2"/>
    <property type="match status" value="1"/>
</dbReference>
<dbReference type="AlphaFoldDB" id="A0A1M6J3X7"/>
<dbReference type="InterPro" id="IPR050188">
    <property type="entry name" value="RluA_PseudoU_synthase"/>
</dbReference>
<accession>A0A1M6J3X7</accession>
<evidence type="ECO:0000256" key="2">
    <source>
        <dbReference type="ARBA" id="ARBA00031870"/>
    </source>
</evidence>
<dbReference type="SUPFAM" id="SSF55120">
    <property type="entry name" value="Pseudouridine synthase"/>
    <property type="match status" value="1"/>
</dbReference>
<evidence type="ECO:0000256" key="3">
    <source>
        <dbReference type="ARBA" id="ARBA00033164"/>
    </source>
</evidence>
<feature type="domain" description="Pseudouridine synthase RsuA/RluA-like" evidence="4">
    <location>
        <begin position="11"/>
        <end position="167"/>
    </location>
</feature>
<dbReference type="STRING" id="1121950.SAMN02745243_00535"/>
<evidence type="ECO:0000313" key="6">
    <source>
        <dbReference type="Proteomes" id="UP000184301"/>
    </source>
</evidence>
<dbReference type="InterPro" id="IPR006145">
    <property type="entry name" value="PsdUridine_synth_RsuA/RluA"/>
</dbReference>
<organism evidence="5 6">
    <name type="scientific">Hespellia stercorisuis DSM 15480</name>
    <dbReference type="NCBI Taxonomy" id="1121950"/>
    <lineage>
        <taxon>Bacteria</taxon>
        <taxon>Bacillati</taxon>
        <taxon>Bacillota</taxon>
        <taxon>Clostridia</taxon>
        <taxon>Lachnospirales</taxon>
        <taxon>Lachnospiraceae</taxon>
        <taxon>Hespellia</taxon>
    </lineage>
</organism>
<dbReference type="CDD" id="cd02869">
    <property type="entry name" value="PseudoU_synth_RluA_like"/>
    <property type="match status" value="1"/>
</dbReference>
<protein>
    <recommendedName>
        <fullName evidence="2">RNA pseudouridylate synthase</fullName>
    </recommendedName>
    <alternativeName>
        <fullName evidence="3">RNA-uridine isomerase</fullName>
    </alternativeName>
</protein>
<dbReference type="GO" id="GO:0001522">
    <property type="term" value="P:pseudouridine synthesis"/>
    <property type="evidence" value="ECO:0007669"/>
    <property type="project" value="InterPro"/>
</dbReference>
<gene>
    <name evidence="5" type="ORF">SAMN02745243_00535</name>
</gene>
<dbReference type="Proteomes" id="UP000184301">
    <property type="component" value="Unassembled WGS sequence"/>
</dbReference>
<keyword evidence="6" id="KW-1185">Reference proteome</keyword>
<evidence type="ECO:0000259" key="4">
    <source>
        <dbReference type="Pfam" id="PF00849"/>
    </source>
</evidence>
<dbReference type="OrthoDB" id="9773999at2"/>
<proteinExistence type="predicted"/>
<dbReference type="GO" id="GO:0006396">
    <property type="term" value="P:RNA processing"/>
    <property type="evidence" value="ECO:0007669"/>
    <property type="project" value="UniProtKB-ARBA"/>
</dbReference>
<evidence type="ECO:0000313" key="5">
    <source>
        <dbReference type="EMBL" id="SHJ41414.1"/>
    </source>
</evidence>
<dbReference type="PANTHER" id="PTHR21600">
    <property type="entry name" value="MITOCHONDRIAL RNA PSEUDOURIDINE SYNTHASE"/>
    <property type="match status" value="1"/>
</dbReference>
<dbReference type="Gene3D" id="3.30.2350.10">
    <property type="entry name" value="Pseudouridine synthase"/>
    <property type="match status" value="1"/>
</dbReference>
<dbReference type="EMBL" id="FQZY01000008">
    <property type="protein sequence ID" value="SHJ41414.1"/>
    <property type="molecule type" value="Genomic_DNA"/>
</dbReference>
<sequence>MNLDILYEDTHIIVCRKPADVPTQSKRVGTPDMVSLLKNHLYKNSGEKKEPYLAVIHRLDQPVEGILVFAKTPFAAKELNRQLQNHGFGKHYHALVAGHPTAASAVLEDYLVKDARANTSRVCTRETPGAKLARLSYDTVRTDQENTLLDITLETGRHHQIRVQLSHMGHPIIGDSKYGAVSGGISGDISGSSSVPAGPRLKLCAYMLEFQHPKTKKAMTFQLPA</sequence>
<dbReference type="RefSeq" id="WP_073104583.1">
    <property type="nucleotide sequence ID" value="NZ_FQZY01000008.1"/>
</dbReference>
<evidence type="ECO:0000256" key="1">
    <source>
        <dbReference type="ARBA" id="ARBA00000073"/>
    </source>
</evidence>
<dbReference type="GO" id="GO:0140098">
    <property type="term" value="F:catalytic activity, acting on RNA"/>
    <property type="evidence" value="ECO:0007669"/>
    <property type="project" value="UniProtKB-ARBA"/>
</dbReference>
<comment type="catalytic activity">
    <reaction evidence="1">
        <text>a uridine in RNA = a pseudouridine in RNA</text>
        <dbReference type="Rhea" id="RHEA:48348"/>
        <dbReference type="Rhea" id="RHEA-COMP:12068"/>
        <dbReference type="Rhea" id="RHEA-COMP:12069"/>
        <dbReference type="ChEBI" id="CHEBI:65314"/>
        <dbReference type="ChEBI" id="CHEBI:65315"/>
    </reaction>
</comment>
<name>A0A1M6J3X7_9FIRM</name>
<dbReference type="InterPro" id="IPR020103">
    <property type="entry name" value="PsdUridine_synth_cat_dom_sf"/>
</dbReference>
<reference evidence="5 6" key="1">
    <citation type="submission" date="2016-11" db="EMBL/GenBank/DDBJ databases">
        <authorList>
            <person name="Jaros S."/>
            <person name="Januszkiewicz K."/>
            <person name="Wedrychowicz H."/>
        </authorList>
    </citation>
    <scope>NUCLEOTIDE SEQUENCE [LARGE SCALE GENOMIC DNA]</scope>
    <source>
        <strain evidence="5 6">DSM 15480</strain>
    </source>
</reference>
<dbReference type="GO" id="GO:0009982">
    <property type="term" value="F:pseudouridine synthase activity"/>
    <property type="evidence" value="ECO:0007669"/>
    <property type="project" value="InterPro"/>
</dbReference>